<dbReference type="STRING" id="477680.SAMN05421788_113131"/>
<evidence type="ECO:0000313" key="2">
    <source>
        <dbReference type="EMBL" id="SIT33802.1"/>
    </source>
</evidence>
<dbReference type="RefSeq" id="WP_076382409.1">
    <property type="nucleotide sequence ID" value="NZ_AP017422.1"/>
</dbReference>
<keyword evidence="2" id="KW-0808">Transferase</keyword>
<dbReference type="Proteomes" id="UP000186917">
    <property type="component" value="Unassembled WGS sequence"/>
</dbReference>
<dbReference type="GO" id="GO:0016301">
    <property type="term" value="F:kinase activity"/>
    <property type="evidence" value="ECO:0007669"/>
    <property type="project" value="UniProtKB-KW"/>
</dbReference>
<sequence>MTDASFCEPLLKNLKNIAAIDLESEDIIIARSQEIVIPKGQVILREGTVSRYCYFIVSGKARSYYTDPDKATTTWLFHFNEPFSNAKNLFINDYKSFLTGLPATLTIETLTEVTAIRWSYDNFEYMCKHIPVFEKLMRKLNEAFFIVMYDRISSLLTLSAAERYKKLLLEEPHLINMFSNYYLASYLHVTPQSLSRIKSKCLGRA</sequence>
<dbReference type="OrthoDB" id="663011at2"/>
<name>A0A173MBS1_9BACT</name>
<dbReference type="Pfam" id="PF00027">
    <property type="entry name" value="cNMP_binding"/>
    <property type="match status" value="1"/>
</dbReference>
<accession>A0A173MBS1</accession>
<gene>
    <name evidence="2" type="ORF">SAMN05421788_113131</name>
</gene>
<reference evidence="3" key="1">
    <citation type="submission" date="2017-01" db="EMBL/GenBank/DDBJ databases">
        <authorList>
            <person name="Varghese N."/>
            <person name="Submissions S."/>
        </authorList>
    </citation>
    <scope>NUCLEOTIDE SEQUENCE [LARGE SCALE GENOMIC DNA]</scope>
    <source>
        <strain evidence="3">DSM 21054</strain>
    </source>
</reference>
<evidence type="ECO:0000259" key="1">
    <source>
        <dbReference type="PROSITE" id="PS50042"/>
    </source>
</evidence>
<dbReference type="InterPro" id="IPR014710">
    <property type="entry name" value="RmlC-like_jellyroll"/>
</dbReference>
<dbReference type="SUPFAM" id="SSF51206">
    <property type="entry name" value="cAMP-binding domain-like"/>
    <property type="match status" value="1"/>
</dbReference>
<dbReference type="AlphaFoldDB" id="A0A173MBS1"/>
<dbReference type="KEGG" id="fln:FLA_0918"/>
<protein>
    <submittedName>
        <fullName evidence="2">cAMP-binding domain of CRP or a regulatory subunit of cAMP-dependent protein kinases</fullName>
    </submittedName>
</protein>
<dbReference type="EMBL" id="FTOR01000013">
    <property type="protein sequence ID" value="SIT33802.1"/>
    <property type="molecule type" value="Genomic_DNA"/>
</dbReference>
<keyword evidence="3" id="KW-1185">Reference proteome</keyword>
<evidence type="ECO:0000313" key="3">
    <source>
        <dbReference type="Proteomes" id="UP000186917"/>
    </source>
</evidence>
<feature type="domain" description="Cyclic nucleotide-binding" evidence="1">
    <location>
        <begin position="37"/>
        <end position="126"/>
    </location>
</feature>
<dbReference type="InterPro" id="IPR000595">
    <property type="entry name" value="cNMP-bd_dom"/>
</dbReference>
<dbReference type="Gene3D" id="2.60.120.10">
    <property type="entry name" value="Jelly Rolls"/>
    <property type="match status" value="1"/>
</dbReference>
<dbReference type="PROSITE" id="PS50042">
    <property type="entry name" value="CNMP_BINDING_3"/>
    <property type="match status" value="1"/>
</dbReference>
<keyword evidence="2" id="KW-0418">Kinase</keyword>
<organism evidence="2 3">
    <name type="scientific">Filimonas lacunae</name>
    <dbReference type="NCBI Taxonomy" id="477680"/>
    <lineage>
        <taxon>Bacteria</taxon>
        <taxon>Pseudomonadati</taxon>
        <taxon>Bacteroidota</taxon>
        <taxon>Chitinophagia</taxon>
        <taxon>Chitinophagales</taxon>
        <taxon>Chitinophagaceae</taxon>
        <taxon>Filimonas</taxon>
    </lineage>
</organism>
<dbReference type="CDD" id="cd00038">
    <property type="entry name" value="CAP_ED"/>
    <property type="match status" value="1"/>
</dbReference>
<dbReference type="InterPro" id="IPR018490">
    <property type="entry name" value="cNMP-bd_dom_sf"/>
</dbReference>
<proteinExistence type="predicted"/>